<evidence type="ECO:0000313" key="2">
    <source>
        <dbReference type="EMBL" id="SHN79802.1"/>
    </source>
</evidence>
<dbReference type="Proteomes" id="UP000184096">
    <property type="component" value="Chromosome I"/>
</dbReference>
<accession>A0A1M7U9R2</accession>
<gene>
    <name evidence="2" type="ORF">SAMN05444170_4129</name>
</gene>
<keyword evidence="3" id="KW-1185">Reference proteome</keyword>
<feature type="region of interest" description="Disordered" evidence="1">
    <location>
        <begin position="23"/>
        <end position="55"/>
    </location>
</feature>
<organism evidence="2 3">
    <name type="scientific">Bradyrhizobium erythrophlei</name>
    <dbReference type="NCBI Taxonomy" id="1437360"/>
    <lineage>
        <taxon>Bacteria</taxon>
        <taxon>Pseudomonadati</taxon>
        <taxon>Pseudomonadota</taxon>
        <taxon>Alphaproteobacteria</taxon>
        <taxon>Hyphomicrobiales</taxon>
        <taxon>Nitrobacteraceae</taxon>
        <taxon>Bradyrhizobium</taxon>
    </lineage>
</organism>
<name>A0A1M7U9R2_9BRAD</name>
<dbReference type="EMBL" id="LT670849">
    <property type="protein sequence ID" value="SHN79802.1"/>
    <property type="molecule type" value="Genomic_DNA"/>
</dbReference>
<proteinExistence type="predicted"/>
<sequence length="82" mass="9004">MRASIVFLYYRAQRLPQSLFPSPLWGGVRGGGEPHDGSSLPLSPPSPTRGEGVRERRSRLYNATTSRFRIAPLRGSSGTTCE</sequence>
<evidence type="ECO:0000256" key="1">
    <source>
        <dbReference type="SAM" id="MobiDB-lite"/>
    </source>
</evidence>
<evidence type="ECO:0000313" key="3">
    <source>
        <dbReference type="Proteomes" id="UP000184096"/>
    </source>
</evidence>
<dbReference type="AlphaFoldDB" id="A0A1M7U9R2"/>
<protein>
    <submittedName>
        <fullName evidence="2">Uncharacterized protein</fullName>
    </submittedName>
</protein>
<reference evidence="3" key="1">
    <citation type="submission" date="2016-11" db="EMBL/GenBank/DDBJ databases">
        <authorList>
            <person name="Varghese N."/>
            <person name="Submissions S."/>
        </authorList>
    </citation>
    <scope>NUCLEOTIDE SEQUENCE [LARGE SCALE GENOMIC DNA]</scope>
    <source>
        <strain evidence="3">GAS401</strain>
    </source>
</reference>